<dbReference type="Pfam" id="PF00072">
    <property type="entry name" value="Response_reg"/>
    <property type="match status" value="1"/>
</dbReference>
<dbReference type="PANTHER" id="PTHR44591">
    <property type="entry name" value="STRESS RESPONSE REGULATOR PROTEIN 1"/>
    <property type="match status" value="1"/>
</dbReference>
<gene>
    <name evidence="3" type="ORF">MNBD_NITROSPINAE01-1577</name>
</gene>
<organism evidence="3">
    <name type="scientific">hydrothermal vent metagenome</name>
    <dbReference type="NCBI Taxonomy" id="652676"/>
    <lineage>
        <taxon>unclassified sequences</taxon>
        <taxon>metagenomes</taxon>
        <taxon>ecological metagenomes</taxon>
    </lineage>
</organism>
<accession>A0A3B1CHY6</accession>
<dbReference type="GO" id="GO:0000160">
    <property type="term" value="P:phosphorelay signal transduction system"/>
    <property type="evidence" value="ECO:0007669"/>
    <property type="project" value="InterPro"/>
</dbReference>
<dbReference type="InterPro" id="IPR011006">
    <property type="entry name" value="CheY-like_superfamily"/>
</dbReference>
<feature type="domain" description="Response regulatory" evidence="2">
    <location>
        <begin position="4"/>
        <end position="119"/>
    </location>
</feature>
<proteinExistence type="predicted"/>
<dbReference type="Pfam" id="PF13487">
    <property type="entry name" value="HD_5"/>
    <property type="match status" value="1"/>
</dbReference>
<evidence type="ECO:0000256" key="1">
    <source>
        <dbReference type="ARBA" id="ARBA00022553"/>
    </source>
</evidence>
<dbReference type="Gene3D" id="3.40.50.2300">
    <property type="match status" value="1"/>
</dbReference>
<dbReference type="CDD" id="cd17569">
    <property type="entry name" value="REC_HupR-like"/>
    <property type="match status" value="1"/>
</dbReference>
<dbReference type="InterPro" id="IPR001789">
    <property type="entry name" value="Sig_transdc_resp-reg_receiver"/>
</dbReference>
<dbReference type="SUPFAM" id="SSF52172">
    <property type="entry name" value="CheY-like"/>
    <property type="match status" value="1"/>
</dbReference>
<evidence type="ECO:0000313" key="3">
    <source>
        <dbReference type="EMBL" id="VAX16397.1"/>
    </source>
</evidence>
<name>A0A3B1CHY6_9ZZZZ</name>
<dbReference type="AlphaFoldDB" id="A0A3B1CHY6"/>
<keyword evidence="1" id="KW-0597">Phosphoprotein</keyword>
<reference evidence="3" key="1">
    <citation type="submission" date="2018-06" db="EMBL/GenBank/DDBJ databases">
        <authorList>
            <person name="Zhirakovskaya E."/>
        </authorList>
    </citation>
    <scope>NUCLEOTIDE SEQUENCE</scope>
</reference>
<dbReference type="SMART" id="SM00448">
    <property type="entry name" value="REC"/>
    <property type="match status" value="1"/>
</dbReference>
<dbReference type="PANTHER" id="PTHR44591:SF19">
    <property type="entry name" value="TWO-COMPONENT RESPONSE REGULATOR-RELATED"/>
    <property type="match status" value="1"/>
</dbReference>
<dbReference type="InterPro" id="IPR050595">
    <property type="entry name" value="Bact_response_regulator"/>
</dbReference>
<dbReference type="PROSITE" id="PS50110">
    <property type="entry name" value="RESPONSE_REGULATORY"/>
    <property type="match status" value="1"/>
</dbReference>
<dbReference type="EMBL" id="UOGC01000027">
    <property type="protein sequence ID" value="VAX16397.1"/>
    <property type="molecule type" value="Genomic_DNA"/>
</dbReference>
<evidence type="ECO:0000259" key="2">
    <source>
        <dbReference type="PROSITE" id="PS50110"/>
    </source>
</evidence>
<sequence>MDDKILLVDDEPDILDTFRRSLKRKFHVETALGGEAGLELISGNGPFAVIVSDMRMPGMDGAQFLSKVKEVAPESVRMMLTGNTDIDTAIGAVNEGSIFHFLNKPCSPEVFEKAIESGIRQYRLITAERELLEKTLSRSVKALVDILSLANPLAFSKAIRLRRSVKHTVNKLGLLNGWQYEVAAMLSQIGCVKLAQETLEKIYAGQELTKEEQEAFVSHPSTGAGLIRKIPRLEKVADMIEKQMEPFSKFNSAQVLSKTDPVEIGAQILKVALDFDRLVTGGESFSDAVDKLMKHPEKYNPHIVLTMRELKTEKKEAQIKLVKIQDITIDMVITEDIRTKTGLLLLHRGQEITPLLLERLKNFSRQGNVPNEIRVSVPEYDSSEQ</sequence>
<protein>
    <recommendedName>
        <fullName evidence="2">Response regulatory domain-containing protein</fullName>
    </recommendedName>
</protein>
<dbReference type="Gene3D" id="1.10.3210.10">
    <property type="entry name" value="Hypothetical protein af1432"/>
    <property type="match status" value="1"/>
</dbReference>